<dbReference type="InterPro" id="IPR029058">
    <property type="entry name" value="AB_hydrolase_fold"/>
</dbReference>
<feature type="domain" description="BD-FAE-like" evidence="3">
    <location>
        <begin position="75"/>
        <end position="257"/>
    </location>
</feature>
<reference evidence="4" key="2">
    <citation type="journal article" date="2024" name="Antonie Van Leeuwenhoek">
        <title>Roseihalotalea indica gen. nov., sp. nov., a halophilic Bacteroidetes from mesopelagic Southwest Indian Ocean with higher carbohydrate metabolic potential.</title>
        <authorList>
            <person name="Chen B."/>
            <person name="Zhang M."/>
            <person name="Lin D."/>
            <person name="Ye J."/>
            <person name="Tang K."/>
        </authorList>
    </citation>
    <scope>NUCLEOTIDE SEQUENCE</scope>
    <source>
        <strain evidence="4">TK19036</strain>
    </source>
</reference>
<keyword evidence="2" id="KW-0732">Signal</keyword>
<proteinExistence type="predicted"/>
<reference evidence="4" key="1">
    <citation type="journal article" date="2023" name="Comput. Struct. Biotechnol. J.">
        <title>Discovery of a novel marine Bacteroidetes with a rich repertoire of carbohydrate-active enzymes.</title>
        <authorList>
            <person name="Chen B."/>
            <person name="Liu G."/>
            <person name="Chen Q."/>
            <person name="Wang H."/>
            <person name="Liu L."/>
            <person name="Tang K."/>
        </authorList>
    </citation>
    <scope>NUCLEOTIDE SEQUENCE</scope>
    <source>
        <strain evidence="4">TK19036</strain>
    </source>
</reference>
<evidence type="ECO:0000259" key="3">
    <source>
        <dbReference type="Pfam" id="PF20434"/>
    </source>
</evidence>
<evidence type="ECO:0000256" key="2">
    <source>
        <dbReference type="SAM" id="SignalP"/>
    </source>
</evidence>
<feature type="chain" id="PRO_5041411145" evidence="2">
    <location>
        <begin position="20"/>
        <end position="319"/>
    </location>
</feature>
<dbReference type="EMBL" id="CP120682">
    <property type="protein sequence ID" value="WKN37312.1"/>
    <property type="molecule type" value="Genomic_DNA"/>
</dbReference>
<dbReference type="InterPro" id="IPR050300">
    <property type="entry name" value="GDXG_lipolytic_enzyme"/>
</dbReference>
<dbReference type="PANTHER" id="PTHR48081">
    <property type="entry name" value="AB HYDROLASE SUPERFAMILY PROTEIN C4A8.06C"/>
    <property type="match status" value="1"/>
</dbReference>
<name>A0AA49GM41_9BACT</name>
<dbReference type="PANTHER" id="PTHR48081:SF13">
    <property type="entry name" value="ALPHA_BETA HYDROLASE"/>
    <property type="match status" value="1"/>
</dbReference>
<evidence type="ECO:0000256" key="1">
    <source>
        <dbReference type="ARBA" id="ARBA00022801"/>
    </source>
</evidence>
<organism evidence="4">
    <name type="scientific">Roseihalotalea indica</name>
    <dbReference type="NCBI Taxonomy" id="2867963"/>
    <lineage>
        <taxon>Bacteria</taxon>
        <taxon>Pseudomonadati</taxon>
        <taxon>Bacteroidota</taxon>
        <taxon>Cytophagia</taxon>
        <taxon>Cytophagales</taxon>
        <taxon>Catalimonadaceae</taxon>
        <taxon>Roseihalotalea</taxon>
    </lineage>
</organism>
<protein>
    <submittedName>
        <fullName evidence="4">Alpha/beta hydrolase</fullName>
    </submittedName>
</protein>
<dbReference type="AlphaFoldDB" id="A0AA49GM41"/>
<dbReference type="Pfam" id="PF20434">
    <property type="entry name" value="BD-FAE"/>
    <property type="match status" value="1"/>
</dbReference>
<sequence>MYKVLFPIMVMFVVHSSWAQTIVIPRDTSFTVQSAYEKSREQYPFIEIARPELPEGVHVRKNVVYRTLGERQLHLDIFYPAGGGKQRYPGVLLIHGGGWRSGSKEHTIPMAQQLAAHGFVAAAVEYRLSLEAPYPAAMHDVKAAIRWLRAHADKYSLDTSKVASYGCSSGGQMAALLGTTNGMEKLEGEGDHPAHSSSVQAAVDVDGILAFKHPESEEGQAAGWWLGGTFEEATNHWIEASPLTHASDNAVPMLFINSALPRFHAGRDDLIRLLDRQGIYSEVHTFPDTPHPFWLFHPWFEPTAEYTIAFLDKVFHQLE</sequence>
<dbReference type="GO" id="GO:0016787">
    <property type="term" value="F:hydrolase activity"/>
    <property type="evidence" value="ECO:0007669"/>
    <property type="project" value="UniProtKB-KW"/>
</dbReference>
<dbReference type="Gene3D" id="3.40.50.1820">
    <property type="entry name" value="alpha/beta hydrolase"/>
    <property type="match status" value="1"/>
</dbReference>
<dbReference type="InterPro" id="IPR049492">
    <property type="entry name" value="BD-FAE-like_dom"/>
</dbReference>
<gene>
    <name evidence="4" type="ORF">K4G66_01145</name>
</gene>
<keyword evidence="1 4" id="KW-0378">Hydrolase</keyword>
<feature type="signal peptide" evidence="2">
    <location>
        <begin position="1"/>
        <end position="19"/>
    </location>
</feature>
<evidence type="ECO:0000313" key="4">
    <source>
        <dbReference type="EMBL" id="WKN37312.1"/>
    </source>
</evidence>
<dbReference type="SUPFAM" id="SSF53474">
    <property type="entry name" value="alpha/beta-Hydrolases"/>
    <property type="match status" value="1"/>
</dbReference>
<accession>A0AA49GM41</accession>